<sequence length="91" mass="10455">MTSDNFDFAWNLLIKLYDNKRVIMANHIDAVLQAHVSTTDSAQSLQGLLSAIIEYVTALKALSLQVDQWDMLLLHVLEKCMDQALRKHWEL</sequence>
<protein>
    <submittedName>
        <fullName evidence="1">Uncharacterized protein</fullName>
    </submittedName>
</protein>
<comment type="caution">
    <text evidence="1">The sequence shown here is derived from an EMBL/GenBank/DDBJ whole genome shotgun (WGS) entry which is preliminary data.</text>
</comment>
<organism evidence="1 2">
    <name type="scientific">Dryococelus australis</name>
    <dbReference type="NCBI Taxonomy" id="614101"/>
    <lineage>
        <taxon>Eukaryota</taxon>
        <taxon>Metazoa</taxon>
        <taxon>Ecdysozoa</taxon>
        <taxon>Arthropoda</taxon>
        <taxon>Hexapoda</taxon>
        <taxon>Insecta</taxon>
        <taxon>Pterygota</taxon>
        <taxon>Neoptera</taxon>
        <taxon>Polyneoptera</taxon>
        <taxon>Phasmatodea</taxon>
        <taxon>Verophasmatodea</taxon>
        <taxon>Anareolatae</taxon>
        <taxon>Phasmatidae</taxon>
        <taxon>Eurycanthinae</taxon>
        <taxon>Dryococelus</taxon>
    </lineage>
</organism>
<keyword evidence="2" id="KW-1185">Reference proteome</keyword>
<dbReference type="EMBL" id="JARBHB010000015">
    <property type="protein sequence ID" value="KAJ8867866.1"/>
    <property type="molecule type" value="Genomic_DNA"/>
</dbReference>
<name>A0ABQ9G8K4_9NEOP</name>
<evidence type="ECO:0000313" key="1">
    <source>
        <dbReference type="EMBL" id="KAJ8867866.1"/>
    </source>
</evidence>
<reference evidence="1 2" key="1">
    <citation type="submission" date="2023-02" db="EMBL/GenBank/DDBJ databases">
        <title>LHISI_Scaffold_Assembly.</title>
        <authorList>
            <person name="Stuart O.P."/>
            <person name="Cleave R."/>
            <person name="Magrath M.J.L."/>
            <person name="Mikheyev A.S."/>
        </authorList>
    </citation>
    <scope>NUCLEOTIDE SEQUENCE [LARGE SCALE GENOMIC DNA]</scope>
    <source>
        <strain evidence="1">Daus_M_001</strain>
        <tissue evidence="1">Leg muscle</tissue>
    </source>
</reference>
<evidence type="ECO:0000313" key="2">
    <source>
        <dbReference type="Proteomes" id="UP001159363"/>
    </source>
</evidence>
<dbReference type="Pfam" id="PF03564">
    <property type="entry name" value="DUF1759"/>
    <property type="match status" value="1"/>
</dbReference>
<proteinExistence type="predicted"/>
<dbReference type="InterPro" id="IPR005312">
    <property type="entry name" value="DUF1759"/>
</dbReference>
<dbReference type="Proteomes" id="UP001159363">
    <property type="component" value="Chromosome 14"/>
</dbReference>
<accession>A0ABQ9G8K4</accession>
<gene>
    <name evidence="1" type="ORF">PR048_031671</name>
</gene>